<organism evidence="2 3">
    <name type="scientific">Oculimacula yallundae</name>
    <dbReference type="NCBI Taxonomy" id="86028"/>
    <lineage>
        <taxon>Eukaryota</taxon>
        <taxon>Fungi</taxon>
        <taxon>Dikarya</taxon>
        <taxon>Ascomycota</taxon>
        <taxon>Pezizomycotina</taxon>
        <taxon>Leotiomycetes</taxon>
        <taxon>Helotiales</taxon>
        <taxon>Ploettnerulaceae</taxon>
        <taxon>Oculimacula</taxon>
    </lineage>
</organism>
<evidence type="ECO:0000313" key="3">
    <source>
        <dbReference type="Proteomes" id="UP001595075"/>
    </source>
</evidence>
<evidence type="ECO:0000256" key="1">
    <source>
        <dbReference type="SAM" id="MobiDB-lite"/>
    </source>
</evidence>
<name>A0ABR4CF78_9HELO</name>
<accession>A0ABR4CF78</accession>
<feature type="non-terminal residue" evidence="2">
    <location>
        <position position="131"/>
    </location>
</feature>
<protein>
    <submittedName>
        <fullName evidence="2">Uncharacterized protein</fullName>
    </submittedName>
</protein>
<feature type="region of interest" description="Disordered" evidence="1">
    <location>
        <begin position="24"/>
        <end position="66"/>
    </location>
</feature>
<reference evidence="2 3" key="1">
    <citation type="journal article" date="2024" name="Commun. Biol.">
        <title>Comparative genomic analysis of thermophilic fungi reveals convergent evolutionary adaptations and gene losses.</title>
        <authorList>
            <person name="Steindorff A.S."/>
            <person name="Aguilar-Pontes M.V."/>
            <person name="Robinson A.J."/>
            <person name="Andreopoulos B."/>
            <person name="LaButti K."/>
            <person name="Kuo A."/>
            <person name="Mondo S."/>
            <person name="Riley R."/>
            <person name="Otillar R."/>
            <person name="Haridas S."/>
            <person name="Lipzen A."/>
            <person name="Grimwood J."/>
            <person name="Schmutz J."/>
            <person name="Clum A."/>
            <person name="Reid I.D."/>
            <person name="Moisan M.C."/>
            <person name="Butler G."/>
            <person name="Nguyen T.T.M."/>
            <person name="Dewar K."/>
            <person name="Conant G."/>
            <person name="Drula E."/>
            <person name="Henrissat B."/>
            <person name="Hansel C."/>
            <person name="Singer S."/>
            <person name="Hutchinson M.I."/>
            <person name="de Vries R.P."/>
            <person name="Natvig D.O."/>
            <person name="Powell A.J."/>
            <person name="Tsang A."/>
            <person name="Grigoriev I.V."/>
        </authorList>
    </citation>
    <scope>NUCLEOTIDE SEQUENCE [LARGE SCALE GENOMIC DNA]</scope>
    <source>
        <strain evidence="2 3">CBS 494.80</strain>
    </source>
</reference>
<dbReference type="Proteomes" id="UP001595075">
    <property type="component" value="Unassembled WGS sequence"/>
</dbReference>
<comment type="caution">
    <text evidence="2">The sequence shown here is derived from an EMBL/GenBank/DDBJ whole genome shotgun (WGS) entry which is preliminary data.</text>
</comment>
<keyword evidence="3" id="KW-1185">Reference proteome</keyword>
<dbReference type="EMBL" id="JAZHXI010000008">
    <property type="protein sequence ID" value="KAL2068610.1"/>
    <property type="molecule type" value="Genomic_DNA"/>
</dbReference>
<proteinExistence type="predicted"/>
<sequence length="131" mass="14934">MTTRQLSLRGRHYLRSIWGTSSRNTSANLGPHTLTTEETTSQGSSRRSLAFDRSFSNPDRRTTYTSRRSARSADWFNDLSRYIIQDLKPRNIQFMAPPPLTEGIAFGRSGQDTWDHRAAEDGCTQDKDTFS</sequence>
<feature type="compositionally biased region" description="Polar residues" evidence="1">
    <location>
        <begin position="24"/>
        <end position="47"/>
    </location>
</feature>
<evidence type="ECO:0000313" key="2">
    <source>
        <dbReference type="EMBL" id="KAL2068610.1"/>
    </source>
</evidence>
<gene>
    <name evidence="2" type="ORF">VTL71DRAFT_14947</name>
</gene>